<dbReference type="OrthoDB" id="126772at2759"/>
<keyword evidence="1" id="KW-0732">Signal</keyword>
<dbReference type="Proteomes" id="UP000515160">
    <property type="component" value="Chromosome 2R"/>
</dbReference>
<feature type="chain" id="PRO_5038452088" evidence="1">
    <location>
        <begin position="20"/>
        <end position="82"/>
    </location>
</feature>
<dbReference type="Gene3D" id="3.30.60.30">
    <property type="match status" value="1"/>
</dbReference>
<keyword evidence="2" id="KW-1185">Reference proteome</keyword>
<accession>A0A9C6W8R3</accession>
<organism evidence="2 3">
    <name type="scientific">Drosophila albomicans</name>
    <name type="common">Fruit fly</name>
    <dbReference type="NCBI Taxonomy" id="7291"/>
    <lineage>
        <taxon>Eukaryota</taxon>
        <taxon>Metazoa</taxon>
        <taxon>Ecdysozoa</taxon>
        <taxon>Arthropoda</taxon>
        <taxon>Hexapoda</taxon>
        <taxon>Insecta</taxon>
        <taxon>Pterygota</taxon>
        <taxon>Neoptera</taxon>
        <taxon>Endopterygota</taxon>
        <taxon>Diptera</taxon>
        <taxon>Brachycera</taxon>
        <taxon>Muscomorpha</taxon>
        <taxon>Ephydroidea</taxon>
        <taxon>Drosophilidae</taxon>
        <taxon>Drosophila</taxon>
    </lineage>
</organism>
<dbReference type="SUPFAM" id="SSF100895">
    <property type="entry name" value="Kazal-type serine protease inhibitors"/>
    <property type="match status" value="1"/>
</dbReference>
<sequence>MKLCLAVISLLLCCSLIVAERECPLICPANYAPVCGEANVRGKKLRCEFPNSCAMDSSACRDNIDWRSSSCHNLSPQCSKLM</sequence>
<gene>
    <name evidence="3" type="primary">LOC127566096</name>
</gene>
<dbReference type="RefSeq" id="XP_051863606.1">
    <property type="nucleotide sequence ID" value="XM_052007646.1"/>
</dbReference>
<reference evidence="3" key="1">
    <citation type="submission" date="2025-08" db="UniProtKB">
        <authorList>
            <consortium name="RefSeq"/>
        </authorList>
    </citation>
    <scope>IDENTIFICATION</scope>
    <source>
        <strain evidence="3">15112-1751.03</strain>
        <tissue evidence="3">Whole Adult</tissue>
    </source>
</reference>
<name>A0A9C6W8R3_DROAB</name>
<evidence type="ECO:0000313" key="2">
    <source>
        <dbReference type="Proteomes" id="UP000515160"/>
    </source>
</evidence>
<feature type="signal peptide" evidence="1">
    <location>
        <begin position="1"/>
        <end position="19"/>
    </location>
</feature>
<dbReference type="InterPro" id="IPR036058">
    <property type="entry name" value="Kazal_dom_sf"/>
</dbReference>
<dbReference type="GeneID" id="127566096"/>
<proteinExistence type="predicted"/>
<evidence type="ECO:0000256" key="1">
    <source>
        <dbReference type="SAM" id="SignalP"/>
    </source>
</evidence>
<protein>
    <submittedName>
        <fullName evidence="3">Vasotab-TY2-like</fullName>
    </submittedName>
</protein>
<evidence type="ECO:0000313" key="3">
    <source>
        <dbReference type="RefSeq" id="XP_051863606.1"/>
    </source>
</evidence>
<dbReference type="AlphaFoldDB" id="A0A9C6W8R3"/>